<dbReference type="EMBL" id="FOLH01000007">
    <property type="protein sequence ID" value="SFC48616.1"/>
    <property type="molecule type" value="Genomic_DNA"/>
</dbReference>
<dbReference type="RefSeq" id="WP_091965010.1">
    <property type="nucleotide sequence ID" value="NZ_FOLH01000007.1"/>
</dbReference>
<proteinExistence type="predicted"/>
<dbReference type="STRING" id="1122252.SAMN05660443_2834"/>
<feature type="chain" id="PRO_5011486778" description="DUF1850 domain-containing protein" evidence="1">
    <location>
        <begin position="18"/>
        <end position="155"/>
    </location>
</feature>
<name>A0A1I1JJG6_9GAMM</name>
<evidence type="ECO:0000313" key="2">
    <source>
        <dbReference type="EMBL" id="SFC48616.1"/>
    </source>
</evidence>
<dbReference type="AlphaFoldDB" id="A0A1I1JJG6"/>
<protein>
    <recommendedName>
        <fullName evidence="4">DUF1850 domain-containing protein</fullName>
    </recommendedName>
</protein>
<evidence type="ECO:0000313" key="3">
    <source>
        <dbReference type="Proteomes" id="UP000199058"/>
    </source>
</evidence>
<evidence type="ECO:0000256" key="1">
    <source>
        <dbReference type="SAM" id="SignalP"/>
    </source>
</evidence>
<dbReference type="InterPro" id="IPR015001">
    <property type="entry name" value="DUF1850"/>
</dbReference>
<gene>
    <name evidence="2" type="ORF">SAMN05660443_2834</name>
</gene>
<keyword evidence="3" id="KW-1185">Reference proteome</keyword>
<reference evidence="2 3" key="1">
    <citation type="submission" date="2016-10" db="EMBL/GenBank/DDBJ databases">
        <authorList>
            <person name="de Groot N.N."/>
        </authorList>
    </citation>
    <scope>NUCLEOTIDE SEQUENCE [LARGE SCALE GENOMIC DNA]</scope>
    <source>
        <strain evidence="2 3">DSM 18438</strain>
    </source>
</reference>
<evidence type="ECO:0008006" key="4">
    <source>
        <dbReference type="Google" id="ProtNLM"/>
    </source>
</evidence>
<accession>A0A1I1JJG6</accession>
<dbReference type="Pfam" id="PF08905">
    <property type="entry name" value="DUF1850"/>
    <property type="match status" value="1"/>
</dbReference>
<organism evidence="2 3">
    <name type="scientific">Marinospirillum celere</name>
    <dbReference type="NCBI Taxonomy" id="1122252"/>
    <lineage>
        <taxon>Bacteria</taxon>
        <taxon>Pseudomonadati</taxon>
        <taxon>Pseudomonadota</taxon>
        <taxon>Gammaproteobacteria</taxon>
        <taxon>Oceanospirillales</taxon>
        <taxon>Oceanospirillaceae</taxon>
        <taxon>Marinospirillum</taxon>
    </lineage>
</organism>
<keyword evidence="1" id="KW-0732">Signal</keyword>
<sequence length="155" mass="17366">MLRNLLLLVCLSAPQVAANDYWLVINPDASALQKRIALHEGDGWCLHWQHSVAGFTVKDCFRIDAGRLLLESSHQPDFAAGLGHIEGRGVQVSDGRGGYWIRDINSPLPHNSMRLRVGSKEVNHRLVFDDLNKISLSEPFANQGIELYLQPRTEN</sequence>
<dbReference type="Proteomes" id="UP000199058">
    <property type="component" value="Unassembled WGS sequence"/>
</dbReference>
<feature type="signal peptide" evidence="1">
    <location>
        <begin position="1"/>
        <end position="17"/>
    </location>
</feature>
<dbReference type="OrthoDB" id="7345320at2"/>